<keyword evidence="1" id="KW-0479">Metal-binding</keyword>
<dbReference type="SFLD" id="SFLDG01140">
    <property type="entry name" value="C2.B:_Phosphomannomutase_and_P"/>
    <property type="match status" value="1"/>
</dbReference>
<dbReference type="SUPFAM" id="SSF56784">
    <property type="entry name" value="HAD-like"/>
    <property type="match status" value="1"/>
</dbReference>
<evidence type="ECO:0000256" key="3">
    <source>
        <dbReference type="ARBA" id="ARBA00022842"/>
    </source>
</evidence>
<organism evidence="4 5">
    <name type="scientific">Marinomonas ostreistagni</name>
    <dbReference type="NCBI Taxonomy" id="359209"/>
    <lineage>
        <taxon>Bacteria</taxon>
        <taxon>Pseudomonadati</taxon>
        <taxon>Pseudomonadota</taxon>
        <taxon>Gammaproteobacteria</taxon>
        <taxon>Oceanospirillales</taxon>
        <taxon>Oceanospirillaceae</taxon>
        <taxon>Marinomonas</taxon>
    </lineage>
</organism>
<evidence type="ECO:0000256" key="1">
    <source>
        <dbReference type="ARBA" id="ARBA00022723"/>
    </source>
</evidence>
<protein>
    <submittedName>
        <fullName evidence="4">HAD-IIB family hydrolase</fullName>
    </submittedName>
</protein>
<dbReference type="SFLD" id="SFLDS00003">
    <property type="entry name" value="Haloacid_Dehalogenase"/>
    <property type="match status" value="1"/>
</dbReference>
<dbReference type="Pfam" id="PF08282">
    <property type="entry name" value="Hydrolase_3"/>
    <property type="match status" value="2"/>
</dbReference>
<dbReference type="PANTHER" id="PTHR10000">
    <property type="entry name" value="PHOSPHOSERINE PHOSPHATASE"/>
    <property type="match status" value="1"/>
</dbReference>
<proteinExistence type="predicted"/>
<keyword evidence="3" id="KW-0460">Magnesium</keyword>
<evidence type="ECO:0000256" key="2">
    <source>
        <dbReference type="ARBA" id="ARBA00022801"/>
    </source>
</evidence>
<dbReference type="Gene3D" id="3.30.980.20">
    <property type="entry name" value="Putative mannosyl-3-phosphoglycerate phosphatase, domain 2"/>
    <property type="match status" value="1"/>
</dbReference>
<dbReference type="RefSeq" id="WP_199462081.1">
    <property type="nucleotide sequence ID" value="NZ_JAEMUH010000006.1"/>
</dbReference>
<dbReference type="InterPro" id="IPR006379">
    <property type="entry name" value="HAD-SF_hydro_IIB"/>
</dbReference>
<dbReference type="Proteomes" id="UP000598488">
    <property type="component" value="Unassembled WGS sequence"/>
</dbReference>
<keyword evidence="2 4" id="KW-0378">Hydrolase</keyword>
<reference evidence="4 5" key="1">
    <citation type="submission" date="2020-12" db="EMBL/GenBank/DDBJ databases">
        <title>Comparative genome analysis of fungal antagonists Marinomonas ostreistagni 398 and M. spartinae 468.</title>
        <authorList>
            <person name="Fields J.L."/>
            <person name="Mavrodi O.V."/>
            <person name="Biber P.D."/>
            <person name="Indest K.J."/>
            <person name="Mavrodi D.V."/>
        </authorList>
    </citation>
    <scope>NUCLEOTIDE SEQUENCE [LARGE SCALE GENOMIC DNA]</scope>
    <source>
        <strain evidence="4 5">USM7</strain>
    </source>
</reference>
<dbReference type="InterPro" id="IPR036412">
    <property type="entry name" value="HAD-like_sf"/>
</dbReference>
<dbReference type="Gene3D" id="3.40.50.1000">
    <property type="entry name" value="HAD superfamily/HAD-like"/>
    <property type="match status" value="1"/>
</dbReference>
<dbReference type="InterPro" id="IPR006381">
    <property type="entry name" value="HAD-SF-IIB-MPGP"/>
</dbReference>
<dbReference type="NCBIfam" id="TIGR01484">
    <property type="entry name" value="HAD-SF-IIB"/>
    <property type="match status" value="1"/>
</dbReference>
<name>A0ABS0Z9X0_9GAMM</name>
<evidence type="ECO:0000313" key="5">
    <source>
        <dbReference type="Proteomes" id="UP000598488"/>
    </source>
</evidence>
<sequence length="274" mass="30851">MTTTLLVFTDLDGTLLDHYDYNFSAANDALSSLRTLGIPCVLNTSKTYAELLELRHALRHKDPFIVENGAAIYLPINSRFDPNPEWAQCGDFWVKAFGPNRQELIKVAQSMKSQFDFIGYHDLTKEQLMEHTGLDFNTAALSMQREFTEPLIWNDSNNALAEFRSLMEKEGIKVQKGGRFVHLMGQDCDKAIAMQWLIECYQSCTSDTVKSIALGDGENDVEMISKANIPVVVRSPVHAPPEIPNRNDVWITDSYGPKGWSEAINQALKNEGFI</sequence>
<dbReference type="InterPro" id="IPR023214">
    <property type="entry name" value="HAD_sf"/>
</dbReference>
<accession>A0ABS0Z9X0</accession>
<comment type="caution">
    <text evidence="4">The sequence shown here is derived from an EMBL/GenBank/DDBJ whole genome shotgun (WGS) entry which is preliminary data.</text>
</comment>
<dbReference type="PANTHER" id="PTHR10000:SF8">
    <property type="entry name" value="HAD SUPERFAMILY HYDROLASE-LIKE, TYPE 3"/>
    <property type="match status" value="1"/>
</dbReference>
<dbReference type="SFLD" id="SFLDG01142">
    <property type="entry name" value="C2.B.2:_Mannosyl-3-phosphoglyc"/>
    <property type="match status" value="1"/>
</dbReference>
<dbReference type="GO" id="GO:0016787">
    <property type="term" value="F:hydrolase activity"/>
    <property type="evidence" value="ECO:0007669"/>
    <property type="project" value="UniProtKB-KW"/>
</dbReference>
<evidence type="ECO:0000313" key="4">
    <source>
        <dbReference type="EMBL" id="MBJ7550451.1"/>
    </source>
</evidence>
<keyword evidence="5" id="KW-1185">Reference proteome</keyword>
<dbReference type="EMBL" id="JAEMUH010000006">
    <property type="protein sequence ID" value="MBJ7550451.1"/>
    <property type="molecule type" value="Genomic_DNA"/>
</dbReference>
<gene>
    <name evidence="4" type="ORF">JHD44_07145</name>
</gene>
<dbReference type="NCBIfam" id="TIGR01486">
    <property type="entry name" value="HAD-SF-IIB-MPGP"/>
    <property type="match status" value="1"/>
</dbReference>